<keyword evidence="2" id="KW-1185">Reference proteome</keyword>
<evidence type="ECO:0000313" key="1">
    <source>
        <dbReference type="EMBL" id="MEQ2303278.1"/>
    </source>
</evidence>
<comment type="caution">
    <text evidence="1">The sequence shown here is derived from an EMBL/GenBank/DDBJ whole genome shotgun (WGS) entry which is preliminary data.</text>
</comment>
<accession>A0ABV0ZAL7</accession>
<dbReference type="EMBL" id="JAHRIP010057482">
    <property type="protein sequence ID" value="MEQ2303278.1"/>
    <property type="molecule type" value="Genomic_DNA"/>
</dbReference>
<sequence length="99" mass="10954">MYFYIFVKTVTVITVECGSIISEKKLSSSASSQWSYYYLQKCTTPGQNQPTKARRNVLAMSITFVYSCIRTGIITGLSPLLSAVLQPSLHSGACCKRTE</sequence>
<protein>
    <submittedName>
        <fullName evidence="1">Uncharacterized protein</fullName>
    </submittedName>
</protein>
<gene>
    <name evidence="1" type="ORF">AMECASPLE_015130</name>
</gene>
<organism evidence="1 2">
    <name type="scientific">Ameca splendens</name>
    <dbReference type="NCBI Taxonomy" id="208324"/>
    <lineage>
        <taxon>Eukaryota</taxon>
        <taxon>Metazoa</taxon>
        <taxon>Chordata</taxon>
        <taxon>Craniata</taxon>
        <taxon>Vertebrata</taxon>
        <taxon>Euteleostomi</taxon>
        <taxon>Actinopterygii</taxon>
        <taxon>Neopterygii</taxon>
        <taxon>Teleostei</taxon>
        <taxon>Neoteleostei</taxon>
        <taxon>Acanthomorphata</taxon>
        <taxon>Ovalentaria</taxon>
        <taxon>Atherinomorphae</taxon>
        <taxon>Cyprinodontiformes</taxon>
        <taxon>Goodeidae</taxon>
        <taxon>Ameca</taxon>
    </lineage>
</organism>
<evidence type="ECO:0000313" key="2">
    <source>
        <dbReference type="Proteomes" id="UP001469553"/>
    </source>
</evidence>
<dbReference type="Proteomes" id="UP001469553">
    <property type="component" value="Unassembled WGS sequence"/>
</dbReference>
<proteinExistence type="predicted"/>
<name>A0ABV0ZAL7_9TELE</name>
<reference evidence="1 2" key="1">
    <citation type="submission" date="2021-06" db="EMBL/GenBank/DDBJ databases">
        <authorList>
            <person name="Palmer J.M."/>
        </authorList>
    </citation>
    <scope>NUCLEOTIDE SEQUENCE [LARGE SCALE GENOMIC DNA]</scope>
    <source>
        <strain evidence="1 2">AS_MEX2019</strain>
        <tissue evidence="1">Muscle</tissue>
    </source>
</reference>